<feature type="binding site" evidence="10">
    <location>
        <begin position="185"/>
        <end position="187"/>
    </location>
    <ligand>
        <name>substrate</name>
    </ligand>
</feature>
<dbReference type="PIRSF" id="PIRSF004532">
    <property type="entry name" value="GlpX"/>
    <property type="match status" value="1"/>
</dbReference>
<feature type="binding site" evidence="10">
    <location>
        <begin position="163"/>
        <end position="165"/>
    </location>
    <ligand>
        <name>substrate</name>
    </ligand>
</feature>
<keyword evidence="3 9" id="KW-0479">Metal-binding</keyword>
<feature type="binding site" evidence="9">
    <location>
        <position position="84"/>
    </location>
    <ligand>
        <name>Mn(2+)</name>
        <dbReference type="ChEBI" id="CHEBI:29035"/>
        <label>2</label>
    </ligand>
</feature>
<dbReference type="InterPro" id="IPR004464">
    <property type="entry name" value="FBPase_class-2/SBPase"/>
</dbReference>
<evidence type="ECO:0000256" key="6">
    <source>
        <dbReference type="ARBA" id="ARBA00023277"/>
    </source>
</evidence>
<feature type="binding site" evidence="9">
    <location>
        <position position="56"/>
    </location>
    <ligand>
        <name>Mn(2+)</name>
        <dbReference type="ChEBI" id="CHEBI:29035"/>
        <label>1</label>
    </ligand>
</feature>
<evidence type="ECO:0000313" key="12">
    <source>
        <dbReference type="Proteomes" id="UP000215459"/>
    </source>
</evidence>
<evidence type="ECO:0000256" key="8">
    <source>
        <dbReference type="PIRNR" id="PIRNR004532"/>
    </source>
</evidence>
<feature type="binding site" evidence="9">
    <location>
        <position position="87"/>
    </location>
    <ligand>
        <name>Mn(2+)</name>
        <dbReference type="ChEBI" id="CHEBI:29035"/>
        <label>2</label>
    </ligand>
</feature>
<evidence type="ECO:0000256" key="5">
    <source>
        <dbReference type="ARBA" id="ARBA00023211"/>
    </source>
</evidence>
<keyword evidence="5 9" id="KW-0464">Manganese</keyword>
<keyword evidence="6 8" id="KW-0119">Carbohydrate metabolism</keyword>
<comment type="caution">
    <text evidence="11">The sequence shown here is derived from an EMBL/GenBank/DDBJ whole genome shotgun (WGS) entry which is preliminary data.</text>
</comment>
<feature type="binding site" evidence="10">
    <location>
        <position position="118"/>
    </location>
    <ligand>
        <name>substrate</name>
    </ligand>
</feature>
<dbReference type="NCBIfam" id="TIGR00330">
    <property type="entry name" value="glpX"/>
    <property type="match status" value="1"/>
</dbReference>
<evidence type="ECO:0000256" key="2">
    <source>
        <dbReference type="ARBA" id="ARBA00008989"/>
    </source>
</evidence>
<feature type="binding site" evidence="9">
    <location>
        <position position="32"/>
    </location>
    <ligand>
        <name>Mn(2+)</name>
        <dbReference type="ChEBI" id="CHEBI:29035"/>
        <label>1</label>
    </ligand>
</feature>
<evidence type="ECO:0000313" key="11">
    <source>
        <dbReference type="EMBL" id="OYD07418.1"/>
    </source>
</evidence>
<reference evidence="11 12" key="1">
    <citation type="submission" date="2017-07" db="EMBL/GenBank/DDBJ databases">
        <title>The genome sequence of Paludifilum halophilum highlights mechanisms for microbial adaptation to high salt environemnts.</title>
        <authorList>
            <person name="Belbahri L."/>
        </authorList>
    </citation>
    <scope>NUCLEOTIDE SEQUENCE [LARGE SCALE GENOMIC DNA]</scope>
    <source>
        <strain evidence="11 12">DSM 102817</strain>
    </source>
</reference>
<keyword evidence="12" id="KW-1185">Reference proteome</keyword>
<gene>
    <name evidence="11" type="primary">glpX</name>
    <name evidence="11" type="ORF">CHM34_10945</name>
</gene>
<evidence type="ECO:0000256" key="1">
    <source>
        <dbReference type="ARBA" id="ARBA00001273"/>
    </source>
</evidence>
<dbReference type="Proteomes" id="UP000215459">
    <property type="component" value="Unassembled WGS sequence"/>
</dbReference>
<dbReference type="Gene3D" id="3.40.190.90">
    <property type="match status" value="1"/>
</dbReference>
<comment type="pathway">
    <text evidence="7">Carbohydrate biosynthesis.</text>
</comment>
<comment type="similarity">
    <text evidence="2 8">Belongs to the FBPase class 2 family.</text>
</comment>
<evidence type="ECO:0000256" key="4">
    <source>
        <dbReference type="ARBA" id="ARBA00022801"/>
    </source>
</evidence>
<organism evidence="11 12">
    <name type="scientific">Paludifilum halophilum</name>
    <dbReference type="NCBI Taxonomy" id="1642702"/>
    <lineage>
        <taxon>Bacteria</taxon>
        <taxon>Bacillati</taxon>
        <taxon>Bacillota</taxon>
        <taxon>Bacilli</taxon>
        <taxon>Bacillales</taxon>
        <taxon>Thermoactinomycetaceae</taxon>
        <taxon>Paludifilum</taxon>
    </lineage>
</organism>
<keyword evidence="4" id="KW-0378">Hydrolase</keyword>
<name>A0A235B535_9BACL</name>
<accession>A0A235B535</accession>
<protein>
    <recommendedName>
        <fullName evidence="8">Fructose-1,6-bisphosphatase</fullName>
    </recommendedName>
</protein>
<dbReference type="AlphaFoldDB" id="A0A235B535"/>
<dbReference type="PANTHER" id="PTHR30447:SF0">
    <property type="entry name" value="FRUCTOSE-1,6-BISPHOSPHATASE 1 CLASS 2-RELATED"/>
    <property type="match status" value="1"/>
</dbReference>
<dbReference type="Pfam" id="PF03320">
    <property type="entry name" value="FBPase_glpX"/>
    <property type="match status" value="1"/>
</dbReference>
<feature type="binding site" evidence="9">
    <location>
        <position position="212"/>
    </location>
    <ligand>
        <name>Mn(2+)</name>
        <dbReference type="ChEBI" id="CHEBI:29035"/>
        <label>2</label>
    </ligand>
</feature>
<evidence type="ECO:0000256" key="9">
    <source>
        <dbReference type="PIRSR" id="PIRSR004532-1"/>
    </source>
</evidence>
<dbReference type="CDD" id="cd01516">
    <property type="entry name" value="FBPase_glpX"/>
    <property type="match status" value="1"/>
</dbReference>
<comment type="cofactor">
    <cofactor evidence="9">
        <name>Mn(2+)</name>
        <dbReference type="ChEBI" id="CHEBI:29035"/>
    </cofactor>
</comment>
<dbReference type="GO" id="GO:0005829">
    <property type="term" value="C:cytosol"/>
    <property type="evidence" value="ECO:0007669"/>
    <property type="project" value="TreeGrafter"/>
</dbReference>
<evidence type="ECO:0000256" key="7">
    <source>
        <dbReference type="ARBA" id="ARBA00024331"/>
    </source>
</evidence>
<dbReference type="FunFam" id="3.40.190.90:FF:000001">
    <property type="entry name" value="Fructose-1,6-bisphosphatase"/>
    <property type="match status" value="1"/>
</dbReference>
<dbReference type="OrthoDB" id="9779353at2"/>
<dbReference type="GO" id="GO:0030388">
    <property type="term" value="P:fructose 1,6-bisphosphate metabolic process"/>
    <property type="evidence" value="ECO:0007669"/>
    <property type="project" value="TreeGrafter"/>
</dbReference>
<dbReference type="Gene3D" id="3.30.540.10">
    <property type="entry name" value="Fructose-1,6-Bisphosphatase, subunit A, domain 1"/>
    <property type="match status" value="1"/>
</dbReference>
<comment type="catalytic activity">
    <reaction evidence="1">
        <text>beta-D-fructose 1,6-bisphosphate + H2O = beta-D-fructose 6-phosphate + phosphate</text>
        <dbReference type="Rhea" id="RHEA:11064"/>
        <dbReference type="ChEBI" id="CHEBI:15377"/>
        <dbReference type="ChEBI" id="CHEBI:32966"/>
        <dbReference type="ChEBI" id="CHEBI:43474"/>
        <dbReference type="ChEBI" id="CHEBI:57634"/>
        <dbReference type="EC" id="3.1.3.11"/>
    </reaction>
</comment>
<dbReference type="GO" id="GO:0046872">
    <property type="term" value="F:metal ion binding"/>
    <property type="evidence" value="ECO:0007669"/>
    <property type="project" value="UniProtKB-KW"/>
</dbReference>
<feature type="binding site" evidence="10">
    <location>
        <begin position="87"/>
        <end position="89"/>
    </location>
    <ligand>
        <name>substrate</name>
    </ligand>
</feature>
<evidence type="ECO:0000256" key="3">
    <source>
        <dbReference type="ARBA" id="ARBA00022723"/>
    </source>
</evidence>
<dbReference type="RefSeq" id="WP_094264654.1">
    <property type="nucleotide sequence ID" value="NZ_NOWF01000006.1"/>
</dbReference>
<dbReference type="PANTHER" id="PTHR30447">
    <property type="entry name" value="FRUCTOSE-1,6-BISPHOSPHATASE CLASS 2"/>
    <property type="match status" value="1"/>
</dbReference>
<proteinExistence type="inferred from homology"/>
<dbReference type="GO" id="GO:0006094">
    <property type="term" value="P:gluconeogenesis"/>
    <property type="evidence" value="ECO:0007669"/>
    <property type="project" value="InterPro"/>
</dbReference>
<dbReference type="SUPFAM" id="SSF56655">
    <property type="entry name" value="Carbohydrate phosphatase"/>
    <property type="match status" value="1"/>
</dbReference>
<feature type="binding site" evidence="10">
    <location>
        <position position="209"/>
    </location>
    <ligand>
        <name>substrate</name>
    </ligand>
</feature>
<dbReference type="EMBL" id="NOWF01000006">
    <property type="protein sequence ID" value="OYD07418.1"/>
    <property type="molecule type" value="Genomic_DNA"/>
</dbReference>
<sequence length="325" mass="34784">MNKLILDFANVTEKAALAAYPWIGKGNKNEADRASTEAMRKRLNAISMDGRIVIGEGEMDEAPMLYIGERLGTGKGPSLEIAVDPLDGTSLIAKGRENSIAVMAVTPKGGLLSAPDMYMEKIAVGSKARGIIDLDAPLIENMKAVAKAKGKDVSDLTITVQERKRHEKLINSILQYGASVKLFDDVDVTGAICAALDHGKIDLFLGIGGAPEGVVSAAAVKALGGDFQGRLLPTNDAETERCRKMGIVHCEQKLTADEIVRSDEGFFVATGVTDGLLLDGVQPIHGKQMTHSLIIDGTSDSYHFMESIHRIPSRERLVSDSVQAD</sequence>
<dbReference type="GO" id="GO:0042132">
    <property type="term" value="F:fructose 1,6-bisphosphate 1-phosphatase activity"/>
    <property type="evidence" value="ECO:0007669"/>
    <property type="project" value="UniProtKB-EC"/>
</dbReference>
<evidence type="ECO:0000256" key="10">
    <source>
        <dbReference type="PIRSR" id="PIRSR004532-2"/>
    </source>
</evidence>
<dbReference type="GO" id="GO:0006071">
    <property type="term" value="P:glycerol metabolic process"/>
    <property type="evidence" value="ECO:0007669"/>
    <property type="project" value="InterPro"/>
</dbReference>